<evidence type="ECO:0000313" key="3">
    <source>
        <dbReference type="Proteomes" id="UP000298030"/>
    </source>
</evidence>
<name>A0A4Y7T688_COPMI</name>
<dbReference type="EMBL" id="QPFP01000027">
    <property type="protein sequence ID" value="TEB29464.1"/>
    <property type="molecule type" value="Genomic_DNA"/>
</dbReference>
<proteinExistence type="predicted"/>
<accession>A0A4Y7T688</accession>
<sequence length="386" mass="42417">MNCMEFMLARNGLAALVDNPVEARPRSNSRDGPIGLPAPPLLNTISACASRSPSRRITSRSRATRLSKRYNNLSAAFLVLKNKNLGRTSERIRRALSAANIRGMGSRGLQPERAEDQGPASVELCLPPPMDDGFQPSSDKSMELDLPPTLAPDASLPGIALARSKSLDLPLPPMMGETPLSPIGAPSMRRSVTLQLDPLPSLGGRFTGVSHLIAPETHASVLPSAPNTYPRAVAPVAMHKLPSPPRLMARISSPSMQSRNLKTGDACPKYHKNDVYPYWTPHYYPKRAWLRLSKESYVPERTSWAQWSTTGLDKEEGMTLGSGYGGDEEDEEGLEYIGHTYQSKGLDTSTTWSSSTEEHDPWAYFMKGFEHQVEESDSDLWVTESE</sequence>
<evidence type="ECO:0000313" key="2">
    <source>
        <dbReference type="EMBL" id="TEB29464.1"/>
    </source>
</evidence>
<feature type="region of interest" description="Disordered" evidence="1">
    <location>
        <begin position="103"/>
        <end position="142"/>
    </location>
</feature>
<dbReference type="Proteomes" id="UP000298030">
    <property type="component" value="Unassembled WGS sequence"/>
</dbReference>
<evidence type="ECO:0000256" key="1">
    <source>
        <dbReference type="SAM" id="MobiDB-lite"/>
    </source>
</evidence>
<comment type="caution">
    <text evidence="2">The sequence shown here is derived from an EMBL/GenBank/DDBJ whole genome shotgun (WGS) entry which is preliminary data.</text>
</comment>
<organism evidence="2 3">
    <name type="scientific">Coprinellus micaceus</name>
    <name type="common">Glistening ink-cap mushroom</name>
    <name type="synonym">Coprinus micaceus</name>
    <dbReference type="NCBI Taxonomy" id="71717"/>
    <lineage>
        <taxon>Eukaryota</taxon>
        <taxon>Fungi</taxon>
        <taxon>Dikarya</taxon>
        <taxon>Basidiomycota</taxon>
        <taxon>Agaricomycotina</taxon>
        <taxon>Agaricomycetes</taxon>
        <taxon>Agaricomycetidae</taxon>
        <taxon>Agaricales</taxon>
        <taxon>Agaricineae</taxon>
        <taxon>Psathyrellaceae</taxon>
        <taxon>Coprinellus</taxon>
    </lineage>
</organism>
<protein>
    <submittedName>
        <fullName evidence="2">Uncharacterized protein</fullName>
    </submittedName>
</protein>
<gene>
    <name evidence="2" type="ORF">FA13DRAFT_1793148</name>
</gene>
<reference evidence="2 3" key="1">
    <citation type="journal article" date="2019" name="Nat. Ecol. Evol.">
        <title>Megaphylogeny resolves global patterns of mushroom evolution.</title>
        <authorList>
            <person name="Varga T."/>
            <person name="Krizsan K."/>
            <person name="Foldi C."/>
            <person name="Dima B."/>
            <person name="Sanchez-Garcia M."/>
            <person name="Sanchez-Ramirez S."/>
            <person name="Szollosi G.J."/>
            <person name="Szarkandi J.G."/>
            <person name="Papp V."/>
            <person name="Albert L."/>
            <person name="Andreopoulos W."/>
            <person name="Angelini C."/>
            <person name="Antonin V."/>
            <person name="Barry K.W."/>
            <person name="Bougher N.L."/>
            <person name="Buchanan P."/>
            <person name="Buyck B."/>
            <person name="Bense V."/>
            <person name="Catcheside P."/>
            <person name="Chovatia M."/>
            <person name="Cooper J."/>
            <person name="Damon W."/>
            <person name="Desjardin D."/>
            <person name="Finy P."/>
            <person name="Geml J."/>
            <person name="Haridas S."/>
            <person name="Hughes K."/>
            <person name="Justo A."/>
            <person name="Karasinski D."/>
            <person name="Kautmanova I."/>
            <person name="Kiss B."/>
            <person name="Kocsube S."/>
            <person name="Kotiranta H."/>
            <person name="LaButti K.M."/>
            <person name="Lechner B.E."/>
            <person name="Liimatainen K."/>
            <person name="Lipzen A."/>
            <person name="Lukacs Z."/>
            <person name="Mihaltcheva S."/>
            <person name="Morgado L.N."/>
            <person name="Niskanen T."/>
            <person name="Noordeloos M.E."/>
            <person name="Ohm R.A."/>
            <person name="Ortiz-Santana B."/>
            <person name="Ovrebo C."/>
            <person name="Racz N."/>
            <person name="Riley R."/>
            <person name="Savchenko A."/>
            <person name="Shiryaev A."/>
            <person name="Soop K."/>
            <person name="Spirin V."/>
            <person name="Szebenyi C."/>
            <person name="Tomsovsky M."/>
            <person name="Tulloss R.E."/>
            <person name="Uehling J."/>
            <person name="Grigoriev I.V."/>
            <person name="Vagvolgyi C."/>
            <person name="Papp T."/>
            <person name="Martin F.M."/>
            <person name="Miettinen O."/>
            <person name="Hibbett D.S."/>
            <person name="Nagy L.G."/>
        </authorList>
    </citation>
    <scope>NUCLEOTIDE SEQUENCE [LARGE SCALE GENOMIC DNA]</scope>
    <source>
        <strain evidence="2 3">FP101781</strain>
    </source>
</reference>
<keyword evidence="3" id="KW-1185">Reference proteome</keyword>
<dbReference type="AlphaFoldDB" id="A0A4Y7T688"/>